<dbReference type="STRING" id="137246.A0A401RX62"/>
<proteinExistence type="predicted"/>
<dbReference type="Proteomes" id="UP000287033">
    <property type="component" value="Unassembled WGS sequence"/>
</dbReference>
<evidence type="ECO:0000313" key="3">
    <source>
        <dbReference type="EMBL" id="GCC22731.1"/>
    </source>
</evidence>
<protein>
    <submittedName>
        <fullName evidence="3">Uncharacterized protein</fullName>
    </submittedName>
</protein>
<dbReference type="PANTHER" id="PTHR16193:SF0">
    <property type="entry name" value="TETRATRICOPEPTIDE REPEAT PROTEIN 27"/>
    <property type="match status" value="1"/>
</dbReference>
<dbReference type="EMBL" id="BEZZ01000016">
    <property type="protein sequence ID" value="GCC22731.1"/>
    <property type="molecule type" value="Genomic_DNA"/>
</dbReference>
<evidence type="ECO:0000256" key="1">
    <source>
        <dbReference type="ARBA" id="ARBA00022737"/>
    </source>
</evidence>
<comment type="caution">
    <text evidence="3">The sequence shown here is derived from an EMBL/GenBank/DDBJ whole genome shotgun (WGS) entry which is preliminary data.</text>
</comment>
<gene>
    <name evidence="3" type="ORF">chiPu_0001120</name>
</gene>
<dbReference type="AlphaFoldDB" id="A0A401RX62"/>
<keyword evidence="2" id="KW-0802">TPR repeat</keyword>
<keyword evidence="1" id="KW-0677">Repeat</keyword>
<dbReference type="OMA" id="IKAHRCE"/>
<dbReference type="OrthoDB" id="1936594at2759"/>
<dbReference type="InterPro" id="IPR044244">
    <property type="entry name" value="TTC27/Emw1"/>
</dbReference>
<evidence type="ECO:0000256" key="2">
    <source>
        <dbReference type="ARBA" id="ARBA00022803"/>
    </source>
</evidence>
<keyword evidence="4" id="KW-1185">Reference proteome</keyword>
<dbReference type="PANTHER" id="PTHR16193">
    <property type="entry name" value="TETRATRICOPEPTIDE REPEAT PROTEIN 27"/>
    <property type="match status" value="1"/>
</dbReference>
<organism evidence="3 4">
    <name type="scientific">Chiloscyllium punctatum</name>
    <name type="common">Brownbanded bambooshark</name>
    <name type="synonym">Hemiscyllium punctatum</name>
    <dbReference type="NCBI Taxonomy" id="137246"/>
    <lineage>
        <taxon>Eukaryota</taxon>
        <taxon>Metazoa</taxon>
        <taxon>Chordata</taxon>
        <taxon>Craniata</taxon>
        <taxon>Vertebrata</taxon>
        <taxon>Chondrichthyes</taxon>
        <taxon>Elasmobranchii</taxon>
        <taxon>Galeomorphii</taxon>
        <taxon>Galeoidea</taxon>
        <taxon>Orectolobiformes</taxon>
        <taxon>Hemiscylliidae</taxon>
        <taxon>Chiloscyllium</taxon>
    </lineage>
</organism>
<reference evidence="3 4" key="1">
    <citation type="journal article" date="2018" name="Nat. Ecol. Evol.">
        <title>Shark genomes provide insights into elasmobranch evolution and the origin of vertebrates.</title>
        <authorList>
            <person name="Hara Y"/>
            <person name="Yamaguchi K"/>
            <person name="Onimaru K"/>
            <person name="Kadota M"/>
            <person name="Koyanagi M"/>
            <person name="Keeley SD"/>
            <person name="Tatsumi K"/>
            <person name="Tanaka K"/>
            <person name="Motone F"/>
            <person name="Kageyama Y"/>
            <person name="Nozu R"/>
            <person name="Adachi N"/>
            <person name="Nishimura O"/>
            <person name="Nakagawa R"/>
            <person name="Tanegashima C"/>
            <person name="Kiyatake I"/>
            <person name="Matsumoto R"/>
            <person name="Murakumo K"/>
            <person name="Nishida K"/>
            <person name="Terakita A"/>
            <person name="Kuratani S"/>
            <person name="Sato K"/>
            <person name="Hyodo S Kuraku.S."/>
        </authorList>
    </citation>
    <scope>NUCLEOTIDE SEQUENCE [LARGE SCALE GENOMIC DNA]</scope>
</reference>
<name>A0A401RX62_CHIPU</name>
<accession>A0A401RX62</accession>
<sequence>MSGMSVVLEAGDRFSACRFIEHTVELWAVAAALAARSALALPVLKILVRAVDEGIADCKGDPATVLTGRLRELFGRVTSKVTNDAEIWKLYARLYGNGQTENADNNEKALQYLIKAHRCETQSSGWEKDVASFKEVSKGAIELAHVSIKCSKGKTNPQEALQMLSSARLSLRNLSSKAQQLFTDVMTGEIQSELAGEKTAMDNLVKELQELSNLLRNQL</sequence>
<evidence type="ECO:0000313" key="4">
    <source>
        <dbReference type="Proteomes" id="UP000287033"/>
    </source>
</evidence>